<organism evidence="2 3">
    <name type="scientific">Paracoccus lutimaris</name>
    <dbReference type="NCBI Taxonomy" id="1490030"/>
    <lineage>
        <taxon>Bacteria</taxon>
        <taxon>Pseudomonadati</taxon>
        <taxon>Pseudomonadota</taxon>
        <taxon>Alphaproteobacteria</taxon>
        <taxon>Rhodobacterales</taxon>
        <taxon>Paracoccaceae</taxon>
        <taxon>Paracoccus</taxon>
    </lineage>
</organism>
<name>A0A368YXY3_9RHOB</name>
<dbReference type="AlphaFoldDB" id="A0A368YXY3"/>
<sequence>MSGLFSAFAFLGFGAGLVAMLLVIVMRQNPNGQLAQAGLVAMLLGFVGLIGLIATSLAS</sequence>
<comment type="caution">
    <text evidence="2">The sequence shown here is derived from an EMBL/GenBank/DDBJ whole genome shotgun (WGS) entry which is preliminary data.</text>
</comment>
<keyword evidence="1" id="KW-0812">Transmembrane</keyword>
<protein>
    <submittedName>
        <fullName evidence="2">Uncharacterized protein</fullName>
    </submittedName>
</protein>
<feature type="transmembrane region" description="Helical" evidence="1">
    <location>
        <begin position="37"/>
        <end position="58"/>
    </location>
</feature>
<accession>A0A368YXY3</accession>
<keyword evidence="1" id="KW-1133">Transmembrane helix</keyword>
<gene>
    <name evidence="2" type="ORF">DFP89_10669</name>
</gene>
<evidence type="ECO:0000313" key="2">
    <source>
        <dbReference type="EMBL" id="RCW85051.1"/>
    </source>
</evidence>
<dbReference type="Proteomes" id="UP000253345">
    <property type="component" value="Unassembled WGS sequence"/>
</dbReference>
<reference evidence="2 3" key="1">
    <citation type="submission" date="2018-07" db="EMBL/GenBank/DDBJ databases">
        <title>Genomic Encyclopedia of Type Strains, Phase III (KMG-III): the genomes of soil and plant-associated and newly described type strains.</title>
        <authorList>
            <person name="Whitman W."/>
        </authorList>
    </citation>
    <scope>NUCLEOTIDE SEQUENCE [LARGE SCALE GENOMIC DNA]</scope>
    <source>
        <strain evidence="2 3">CECT 8525</strain>
    </source>
</reference>
<evidence type="ECO:0000256" key="1">
    <source>
        <dbReference type="SAM" id="Phobius"/>
    </source>
</evidence>
<keyword evidence="1" id="KW-0472">Membrane</keyword>
<dbReference type="EMBL" id="QPJL01000006">
    <property type="protein sequence ID" value="RCW85051.1"/>
    <property type="molecule type" value="Genomic_DNA"/>
</dbReference>
<evidence type="ECO:0000313" key="3">
    <source>
        <dbReference type="Proteomes" id="UP000253345"/>
    </source>
</evidence>
<feature type="transmembrane region" description="Helical" evidence="1">
    <location>
        <begin position="6"/>
        <end position="25"/>
    </location>
</feature>
<proteinExistence type="predicted"/>
<keyword evidence="3" id="KW-1185">Reference proteome</keyword>
<dbReference type="RefSeq" id="WP_114348812.1">
    <property type="nucleotide sequence ID" value="NZ_QPJL01000006.1"/>
</dbReference>